<keyword evidence="2" id="KW-1185">Reference proteome</keyword>
<sequence>MIRKFVLSILAAHPPLSLGDISPSSGEVIPFPHSLTPNRLFALETPSALAAISHWAEGGMLPGKSLPREKRHTCETAA</sequence>
<dbReference type="Proteomes" id="UP000585507">
    <property type="component" value="Unassembled WGS sequence"/>
</dbReference>
<dbReference type="EMBL" id="JACHBK010000001">
    <property type="protein sequence ID" value="MBB5533416.1"/>
    <property type="molecule type" value="Genomic_DNA"/>
</dbReference>
<accession>A0A7W8U5X6</accession>
<gene>
    <name evidence="1" type="ORF">GGD55_000077</name>
</gene>
<dbReference type="AlphaFoldDB" id="A0A7W8U5X6"/>
<reference evidence="1 2" key="1">
    <citation type="submission" date="2020-08" db="EMBL/GenBank/DDBJ databases">
        <title>Genomic Encyclopedia of Type Strains, Phase IV (KMG-V): Genome sequencing to study the core and pangenomes of soil and plant-associated prokaryotes.</title>
        <authorList>
            <person name="Whitman W."/>
        </authorList>
    </citation>
    <scope>NUCLEOTIDE SEQUENCE [LARGE SCALE GENOMIC DNA]</scope>
    <source>
        <strain evidence="1 2">SEMIA 4084</strain>
    </source>
</reference>
<proteinExistence type="predicted"/>
<organism evidence="1 2">
    <name type="scientific">Rhizobium giardinii</name>
    <dbReference type="NCBI Taxonomy" id="56731"/>
    <lineage>
        <taxon>Bacteria</taxon>
        <taxon>Pseudomonadati</taxon>
        <taxon>Pseudomonadota</taxon>
        <taxon>Alphaproteobacteria</taxon>
        <taxon>Hyphomicrobiales</taxon>
        <taxon>Rhizobiaceae</taxon>
        <taxon>Rhizobium/Agrobacterium group</taxon>
        <taxon>Rhizobium</taxon>
    </lineage>
</organism>
<evidence type="ECO:0000313" key="1">
    <source>
        <dbReference type="EMBL" id="MBB5533416.1"/>
    </source>
</evidence>
<name>A0A7W8U5X6_9HYPH</name>
<comment type="caution">
    <text evidence="1">The sequence shown here is derived from an EMBL/GenBank/DDBJ whole genome shotgun (WGS) entry which is preliminary data.</text>
</comment>
<evidence type="ECO:0000313" key="2">
    <source>
        <dbReference type="Proteomes" id="UP000585507"/>
    </source>
</evidence>
<protein>
    <submittedName>
        <fullName evidence="1">Uncharacterized protein</fullName>
    </submittedName>
</protein>